<evidence type="ECO:0000313" key="3">
    <source>
        <dbReference type="EMBL" id="MDN4614317.1"/>
    </source>
</evidence>
<evidence type="ECO:0000313" key="4">
    <source>
        <dbReference type="Proteomes" id="UP001174208"/>
    </source>
</evidence>
<keyword evidence="2" id="KW-0732">Signal</keyword>
<reference evidence="3" key="1">
    <citation type="submission" date="2023-06" db="EMBL/GenBank/DDBJ databases">
        <title>MT1 and MT2 Draft Genomes of Novel Species.</title>
        <authorList>
            <person name="Venkateswaran K."/>
        </authorList>
    </citation>
    <scope>NUCLEOTIDE SEQUENCE</scope>
    <source>
        <strain evidence="3">F6_8S_P_1B</strain>
    </source>
</reference>
<dbReference type="Proteomes" id="UP001174208">
    <property type="component" value="Unassembled WGS sequence"/>
</dbReference>
<evidence type="ECO:0000256" key="2">
    <source>
        <dbReference type="SAM" id="SignalP"/>
    </source>
</evidence>
<feature type="region of interest" description="Disordered" evidence="1">
    <location>
        <begin position="37"/>
        <end position="60"/>
    </location>
</feature>
<dbReference type="RefSeq" id="WP_301211290.1">
    <property type="nucleotide sequence ID" value="NZ_JAROCF010000001.1"/>
</dbReference>
<feature type="signal peptide" evidence="2">
    <location>
        <begin position="1"/>
        <end position="27"/>
    </location>
</feature>
<gene>
    <name evidence="3" type="ORF">P5G50_07630</name>
</gene>
<evidence type="ECO:0008006" key="5">
    <source>
        <dbReference type="Google" id="ProtNLM"/>
    </source>
</evidence>
<accession>A0ABT8KB97</accession>
<comment type="caution">
    <text evidence="3">The sequence shown here is derived from an EMBL/GenBank/DDBJ whole genome shotgun (WGS) entry which is preliminary data.</text>
</comment>
<proteinExistence type="predicted"/>
<keyword evidence="4" id="KW-1185">Reference proteome</keyword>
<name>A0ABT8KB97_9MICO</name>
<dbReference type="EMBL" id="JAROCF010000001">
    <property type="protein sequence ID" value="MDN4614317.1"/>
    <property type="molecule type" value="Genomic_DNA"/>
</dbReference>
<protein>
    <recommendedName>
        <fullName evidence="5">TadE-like protein</fullName>
    </recommendedName>
</protein>
<feature type="chain" id="PRO_5046587934" description="TadE-like protein" evidence="2">
    <location>
        <begin position="28"/>
        <end position="110"/>
    </location>
</feature>
<evidence type="ECO:0000256" key="1">
    <source>
        <dbReference type="SAM" id="MobiDB-lite"/>
    </source>
</evidence>
<sequence length="110" mass="11009">MTAEFAAALPAALLCLVLCLGAVQAVAQQSRLVGEASHQARQLGRGEAVPGPSVDASDRSIRQDVQHEGGMVCVTLTARSEAPGVGALGLAVSARQCAIDEEAEEGGGAG</sequence>
<organism evidence="3 4">
    <name type="scientific">Leifsonia williamsii</name>
    <dbReference type="NCBI Taxonomy" id="3035919"/>
    <lineage>
        <taxon>Bacteria</taxon>
        <taxon>Bacillati</taxon>
        <taxon>Actinomycetota</taxon>
        <taxon>Actinomycetes</taxon>
        <taxon>Micrococcales</taxon>
        <taxon>Microbacteriaceae</taxon>
        <taxon>Leifsonia</taxon>
    </lineage>
</organism>